<evidence type="ECO:0000313" key="2">
    <source>
        <dbReference type="Proteomes" id="UP001153678"/>
    </source>
</evidence>
<organism evidence="1 2">
    <name type="scientific">Funneliformis geosporum</name>
    <dbReference type="NCBI Taxonomy" id="1117311"/>
    <lineage>
        <taxon>Eukaryota</taxon>
        <taxon>Fungi</taxon>
        <taxon>Fungi incertae sedis</taxon>
        <taxon>Mucoromycota</taxon>
        <taxon>Glomeromycotina</taxon>
        <taxon>Glomeromycetes</taxon>
        <taxon>Glomerales</taxon>
        <taxon>Glomeraceae</taxon>
        <taxon>Funneliformis</taxon>
    </lineage>
</organism>
<evidence type="ECO:0000313" key="1">
    <source>
        <dbReference type="EMBL" id="CAI2196990.1"/>
    </source>
</evidence>
<gene>
    <name evidence="1" type="ORF">FWILDA_LOCUS17853</name>
</gene>
<dbReference type="Proteomes" id="UP001153678">
    <property type="component" value="Unassembled WGS sequence"/>
</dbReference>
<dbReference type="AlphaFoldDB" id="A0A9W4WZ49"/>
<comment type="caution">
    <text evidence="1">The sequence shown here is derived from an EMBL/GenBank/DDBJ whole genome shotgun (WGS) entry which is preliminary data.</text>
</comment>
<protein>
    <submittedName>
        <fullName evidence="1">13704_t:CDS:1</fullName>
    </submittedName>
</protein>
<proteinExistence type="predicted"/>
<feature type="non-terminal residue" evidence="1">
    <location>
        <position position="63"/>
    </location>
</feature>
<keyword evidence="2" id="KW-1185">Reference proteome</keyword>
<dbReference type="OrthoDB" id="10325002at2759"/>
<sequence length="63" mass="7043">MNSYNGKAKESPPKWQSRISAKVAVETWLEQSLHPRDSPPKWQSQSTLSFSTFRVPAAKVAVA</sequence>
<accession>A0A9W4WZ49</accession>
<name>A0A9W4WZ49_9GLOM</name>
<dbReference type="EMBL" id="CAMKVN010015388">
    <property type="protein sequence ID" value="CAI2196990.1"/>
    <property type="molecule type" value="Genomic_DNA"/>
</dbReference>
<reference evidence="1" key="1">
    <citation type="submission" date="2022-08" db="EMBL/GenBank/DDBJ databases">
        <authorList>
            <person name="Kallberg Y."/>
            <person name="Tangrot J."/>
            <person name="Rosling A."/>
        </authorList>
    </citation>
    <scope>NUCLEOTIDE SEQUENCE</scope>
    <source>
        <strain evidence="1">Wild A</strain>
    </source>
</reference>